<feature type="compositionally biased region" description="Polar residues" evidence="3">
    <location>
        <begin position="998"/>
        <end position="1007"/>
    </location>
</feature>
<dbReference type="SUPFAM" id="SSF54791">
    <property type="entry name" value="Eukaryotic type KH-domain (KH-domain type I)"/>
    <property type="match status" value="1"/>
</dbReference>
<dbReference type="PANTHER" id="PTHR34835">
    <property type="entry name" value="OS07G0283600 PROTEIN-RELATED"/>
    <property type="match status" value="1"/>
</dbReference>
<dbReference type="InterPro" id="IPR036612">
    <property type="entry name" value="KH_dom_type_1_sf"/>
</dbReference>
<dbReference type="EMBL" id="JBCNJP010000060">
    <property type="protein sequence ID" value="KAK9050849.1"/>
    <property type="molecule type" value="Genomic_DNA"/>
</dbReference>
<feature type="compositionally biased region" description="Basic residues" evidence="3">
    <location>
        <begin position="466"/>
        <end position="484"/>
    </location>
</feature>
<keyword evidence="1" id="KW-0694">RNA-binding</keyword>
<feature type="compositionally biased region" description="Basic and acidic residues" evidence="3">
    <location>
        <begin position="129"/>
        <end position="149"/>
    </location>
</feature>
<feature type="region of interest" description="Disordered" evidence="3">
    <location>
        <begin position="33"/>
        <end position="62"/>
    </location>
</feature>
<evidence type="ECO:0000256" key="2">
    <source>
        <dbReference type="SAM" id="Coils"/>
    </source>
</evidence>
<accession>A0AAP0GJW7</accession>
<feature type="region of interest" description="Disordered" evidence="3">
    <location>
        <begin position="125"/>
        <end position="149"/>
    </location>
</feature>
<proteinExistence type="predicted"/>
<keyword evidence="6" id="KW-1185">Reference proteome</keyword>
<feature type="domain" description="K Homology" evidence="4">
    <location>
        <begin position="794"/>
        <end position="868"/>
    </location>
</feature>
<dbReference type="Gene3D" id="3.30.1370.10">
    <property type="entry name" value="K Homology domain, type 1"/>
    <property type="match status" value="1"/>
</dbReference>
<dbReference type="InterPro" id="IPR004088">
    <property type="entry name" value="KH_dom_type_1"/>
</dbReference>
<feature type="compositionally biased region" description="Basic and acidic residues" evidence="3">
    <location>
        <begin position="485"/>
        <end position="496"/>
    </location>
</feature>
<feature type="compositionally biased region" description="Basic residues" evidence="3">
    <location>
        <begin position="409"/>
        <end position="420"/>
    </location>
</feature>
<feature type="compositionally biased region" description="Basic and acidic residues" evidence="3">
    <location>
        <begin position="79"/>
        <end position="97"/>
    </location>
</feature>
<evidence type="ECO:0000256" key="1">
    <source>
        <dbReference type="PROSITE-ProRule" id="PRU00117"/>
    </source>
</evidence>
<dbReference type="Proteomes" id="UP001408789">
    <property type="component" value="Unassembled WGS sequence"/>
</dbReference>
<keyword evidence="2" id="KW-0175">Coiled coil</keyword>
<dbReference type="AlphaFoldDB" id="A0AAP0GJW7"/>
<protein>
    <recommendedName>
        <fullName evidence="4">K Homology domain-containing protein</fullName>
    </recommendedName>
</protein>
<evidence type="ECO:0000313" key="5">
    <source>
        <dbReference type="EMBL" id="KAK9050849.1"/>
    </source>
</evidence>
<dbReference type="PANTHER" id="PTHR34835:SF34">
    <property type="entry name" value="OS08G0555500 PROTEIN"/>
    <property type="match status" value="1"/>
</dbReference>
<comment type="caution">
    <text evidence="5">The sequence shown here is derived from an EMBL/GenBank/DDBJ whole genome shotgun (WGS) entry which is preliminary data.</text>
</comment>
<reference evidence="5 6" key="1">
    <citation type="submission" date="2024-04" db="EMBL/GenBank/DDBJ databases">
        <title>The reference genome of an endangered Asteraceae, Deinandra increscens subsp. villosa, native to the Central Coast of California.</title>
        <authorList>
            <person name="Guilliams M."/>
            <person name="Hasenstab-Lehman K."/>
            <person name="Meyer R."/>
            <person name="Mcevoy S."/>
        </authorList>
    </citation>
    <scope>NUCLEOTIDE SEQUENCE [LARGE SCALE GENOMIC DNA]</scope>
    <source>
        <tissue evidence="5">Leaf</tissue>
    </source>
</reference>
<feature type="compositionally biased region" description="Basic and acidic residues" evidence="3">
    <location>
        <begin position="378"/>
        <end position="408"/>
    </location>
</feature>
<dbReference type="SMART" id="SM00322">
    <property type="entry name" value="KH"/>
    <property type="match status" value="1"/>
</dbReference>
<feature type="region of interest" description="Disordered" evidence="3">
    <location>
        <begin position="1"/>
        <end position="21"/>
    </location>
</feature>
<sequence length="1086" mass="120320">MVDEGENTKKATNEYKKQYIRRERKEKNIDVKINEGGIKNKDGCEADKRKKNMKEVVADSKKLTKEEELRRILSSVGDDINKEESDRNKVAETLKSKDVENVGKKEVIKPNLKVKLTKFGGGGQNVPLEIKDTVKPGNDKNKSTVEGTNKHVDVDGVAAAKLGKHDTLCSASALEKDEQISLKNVVSNVVSSIEKEHNMTAVNADSTIVGVEVDVSISKKGGAVKVTKKGVRGDANMGVEVDERISKKDGVAKGTKKGAGGDTDLDGEVDVSISKKDGVAKGTKKSVGGDANVGVEVDESISNKDVAAKGTKKSDGGDTNVGGEIDGSISKKGGAAKGKRGMLKRLTKMVYPPHDKETEEGNKNIEKATSAENRKRKIQNEDKLKRNQEGNTKVSDKAVNDEETELRKSSRKPTQIKKPKLNPEAEKKKRGSPIGKKQKVNQESENMNLIDDTGSEEDGYDESSHAGRKKSLSKRKRPSKPKKVGKVESKLKKLKDSLPGLRPRAVPNQLIEAIGALSKKQREAVKNIGFGKILTLKVDKIPAKLGHFVVDNFDQEIMAIDMGDDKKIEVDDDVVHQLLGVPNAGVELQIEKTTKSFEGIQKVWLDRYTDDQMSPAEIVDKIKDNPDDDGIMFQIDFVILFLNTIVAILGNGKCKLNVLHRLVEDVDIKDINWCHVITQYMKECKNGWRRCDKTSKFNGAVTILLLLYVDRIAYPGFSSDRKISPLKFWTSEKLSNREDAEILGGGFGSGVLQDLHIDSTNYELNSKEDDVNEEESELMADARVIGMDDGMQGRDKQFVMQIPNNKVDIIIGKNGETIKSMQINSGARIQVIPTQMPHSDSSTERTLQIDGTDDQIEAAKQLVKEIIGENIMERLVGMLERLENNKKEFERALLEALTKMPNDEGVAMITKRYGKLYSCGIEENASPQEWTQFFEKNIIEIGETVDAVEKKKDAVEVQKSVSENEQIKINEPLDTLFEGGVLDDQHATSLGDDVTAEDNMNNPTSPTKDAEHISSPGPLKSRPKMKKKVEETVGPFLPVDIKTGLNEVEEMVWKYFLHVVDNKKMFEQKKSTQEEAELADVEKTFL</sequence>
<feature type="region of interest" description="Disordered" evidence="3">
    <location>
        <begin position="278"/>
        <end position="501"/>
    </location>
</feature>
<feature type="compositionally biased region" description="Basic residues" evidence="3">
    <location>
        <begin position="428"/>
        <end position="439"/>
    </location>
</feature>
<feature type="compositionally biased region" description="Basic residues" evidence="3">
    <location>
        <begin position="337"/>
        <end position="347"/>
    </location>
</feature>
<evidence type="ECO:0000313" key="6">
    <source>
        <dbReference type="Proteomes" id="UP001408789"/>
    </source>
</evidence>
<feature type="region of interest" description="Disordered" evidence="3">
    <location>
        <begin position="74"/>
        <end position="97"/>
    </location>
</feature>
<dbReference type="GO" id="GO:0003723">
    <property type="term" value="F:RNA binding"/>
    <property type="evidence" value="ECO:0007669"/>
    <property type="project" value="UniProtKB-UniRule"/>
</dbReference>
<organism evidence="5 6">
    <name type="scientific">Deinandra increscens subsp. villosa</name>
    <dbReference type="NCBI Taxonomy" id="3103831"/>
    <lineage>
        <taxon>Eukaryota</taxon>
        <taxon>Viridiplantae</taxon>
        <taxon>Streptophyta</taxon>
        <taxon>Embryophyta</taxon>
        <taxon>Tracheophyta</taxon>
        <taxon>Spermatophyta</taxon>
        <taxon>Magnoliopsida</taxon>
        <taxon>eudicotyledons</taxon>
        <taxon>Gunneridae</taxon>
        <taxon>Pentapetalae</taxon>
        <taxon>asterids</taxon>
        <taxon>campanulids</taxon>
        <taxon>Asterales</taxon>
        <taxon>Asteraceae</taxon>
        <taxon>Asteroideae</taxon>
        <taxon>Heliantheae alliance</taxon>
        <taxon>Madieae</taxon>
        <taxon>Madiinae</taxon>
        <taxon>Deinandra</taxon>
    </lineage>
</organism>
<dbReference type="InterPro" id="IPR004087">
    <property type="entry name" value="KH_dom"/>
</dbReference>
<dbReference type="Pfam" id="PF00013">
    <property type="entry name" value="KH_1"/>
    <property type="match status" value="1"/>
</dbReference>
<feature type="coiled-coil region" evidence="2">
    <location>
        <begin position="872"/>
        <end position="899"/>
    </location>
</feature>
<feature type="region of interest" description="Disordered" evidence="3">
    <location>
        <begin position="250"/>
        <end position="269"/>
    </location>
</feature>
<feature type="region of interest" description="Disordered" evidence="3">
    <location>
        <begin position="991"/>
        <end position="1027"/>
    </location>
</feature>
<evidence type="ECO:0000256" key="3">
    <source>
        <dbReference type="SAM" id="MobiDB-lite"/>
    </source>
</evidence>
<feature type="compositionally biased region" description="Basic and acidic residues" evidence="3">
    <location>
        <begin position="353"/>
        <end position="366"/>
    </location>
</feature>
<dbReference type="PROSITE" id="PS50084">
    <property type="entry name" value="KH_TYPE_1"/>
    <property type="match status" value="1"/>
</dbReference>
<gene>
    <name evidence="5" type="ORF">SSX86_030181</name>
</gene>
<name>A0AAP0GJW7_9ASTR</name>
<evidence type="ECO:0000259" key="4">
    <source>
        <dbReference type="SMART" id="SM00322"/>
    </source>
</evidence>